<sequence>MPDAAKPAPHGWLILDKPRGLGSTQAVAAVKRNLRQGGYPKVKIGHGGTLDPLAEGVLPIALGEATKLAGRMLDASKVYEFTIEFGTETSTLDAEGEVVLTSDRRPPLAAVAAVLEHFTGEIEQVPPAYSALKIDGERAYDRARAGEQVEMVARRVTIHSLEILPGTGRGTADGSEALPEAELGGGGGLPQAQHLAAGPLHQPAAGPPPRAGEDVWSTFATTAGRPDPFDPRMPLELADSVTLVANVSKGTYIRSLARDIAHALGTVGYVTFLRRTRAGPFGETQAISLDKLNTIGQGARLEDHLLPLEAGLDGIPALPLDPDSAQAARQGRVLSGLPQPDGLYLAKAGTVPVALMELSEGTAKVVRGFNLPDTAE</sequence>
<name>A0A6I4V0J9_9SPHN</name>
<dbReference type="SUPFAM" id="SSF55120">
    <property type="entry name" value="Pseudouridine synthase"/>
    <property type="match status" value="1"/>
</dbReference>
<evidence type="ECO:0000313" key="9">
    <source>
        <dbReference type="EMBL" id="MXP42515.1"/>
    </source>
</evidence>
<evidence type="ECO:0000256" key="3">
    <source>
        <dbReference type="ARBA" id="ARBA00022694"/>
    </source>
</evidence>
<dbReference type="RefSeq" id="WP_160747375.1">
    <property type="nucleotide sequence ID" value="NZ_WTYK01000008.1"/>
</dbReference>
<dbReference type="InterPro" id="IPR020103">
    <property type="entry name" value="PsdUridine_synth_cat_dom_sf"/>
</dbReference>
<dbReference type="InterPro" id="IPR032819">
    <property type="entry name" value="TruB_C"/>
</dbReference>
<evidence type="ECO:0000313" key="10">
    <source>
        <dbReference type="Proteomes" id="UP000469159"/>
    </source>
</evidence>
<dbReference type="InterPro" id="IPR014780">
    <property type="entry name" value="tRNA_psdUridine_synth_TruB"/>
</dbReference>
<dbReference type="AlphaFoldDB" id="A0A6I4V0J9"/>
<dbReference type="EMBL" id="WTYK01000008">
    <property type="protein sequence ID" value="MXP42515.1"/>
    <property type="molecule type" value="Genomic_DNA"/>
</dbReference>
<evidence type="ECO:0000259" key="7">
    <source>
        <dbReference type="Pfam" id="PF01509"/>
    </source>
</evidence>
<dbReference type="CDD" id="cd02573">
    <property type="entry name" value="PseudoU_synth_EcTruB"/>
    <property type="match status" value="1"/>
</dbReference>
<dbReference type="GO" id="GO:1990481">
    <property type="term" value="P:mRNA pseudouridine synthesis"/>
    <property type="evidence" value="ECO:0007669"/>
    <property type="project" value="TreeGrafter"/>
</dbReference>
<evidence type="ECO:0000259" key="8">
    <source>
        <dbReference type="Pfam" id="PF16198"/>
    </source>
</evidence>
<dbReference type="GO" id="GO:0003723">
    <property type="term" value="F:RNA binding"/>
    <property type="evidence" value="ECO:0007669"/>
    <property type="project" value="InterPro"/>
</dbReference>
<comment type="function">
    <text evidence="5">Responsible for synthesis of pseudouridine from uracil-55 in the psi GC loop of transfer RNAs.</text>
</comment>
<feature type="active site" description="Nucleophile" evidence="5">
    <location>
        <position position="51"/>
    </location>
</feature>
<accession>A0A6I4V0J9</accession>
<protein>
    <recommendedName>
        <fullName evidence="5">tRNA pseudouridine synthase B</fullName>
        <ecNumber evidence="5">5.4.99.25</ecNumber>
    </recommendedName>
    <alternativeName>
        <fullName evidence="5">tRNA pseudouridine(55) synthase</fullName>
        <shortName evidence="5">Psi55 synthase</shortName>
    </alternativeName>
    <alternativeName>
        <fullName evidence="5">tRNA pseudouridylate synthase</fullName>
    </alternativeName>
    <alternativeName>
        <fullName evidence="5">tRNA-uridine isomerase</fullName>
    </alternativeName>
</protein>
<keyword evidence="4 5" id="KW-0413">Isomerase</keyword>
<evidence type="ECO:0000256" key="2">
    <source>
        <dbReference type="ARBA" id="ARBA00005642"/>
    </source>
</evidence>
<proteinExistence type="inferred from homology"/>
<feature type="domain" description="Pseudouridine synthase II N-terminal" evidence="7">
    <location>
        <begin position="42"/>
        <end position="164"/>
    </location>
</feature>
<dbReference type="OrthoDB" id="9802309at2"/>
<gene>
    <name evidence="5 9" type="primary">truB</name>
    <name evidence="9" type="ORF">GRI75_12780</name>
</gene>
<keyword evidence="10" id="KW-1185">Reference proteome</keyword>
<evidence type="ECO:0000256" key="5">
    <source>
        <dbReference type="HAMAP-Rule" id="MF_01080"/>
    </source>
</evidence>
<dbReference type="GO" id="GO:0031119">
    <property type="term" value="P:tRNA pseudouridine synthesis"/>
    <property type="evidence" value="ECO:0007669"/>
    <property type="project" value="UniProtKB-UniRule"/>
</dbReference>
<comment type="catalytic activity">
    <reaction evidence="1 5">
        <text>uridine(55) in tRNA = pseudouridine(55) in tRNA</text>
        <dbReference type="Rhea" id="RHEA:42532"/>
        <dbReference type="Rhea" id="RHEA-COMP:10101"/>
        <dbReference type="Rhea" id="RHEA-COMP:10102"/>
        <dbReference type="ChEBI" id="CHEBI:65314"/>
        <dbReference type="ChEBI" id="CHEBI:65315"/>
        <dbReference type="EC" id="5.4.99.25"/>
    </reaction>
</comment>
<evidence type="ECO:0000256" key="1">
    <source>
        <dbReference type="ARBA" id="ARBA00000385"/>
    </source>
</evidence>
<dbReference type="Pfam" id="PF01509">
    <property type="entry name" value="TruB_N"/>
    <property type="match status" value="1"/>
</dbReference>
<dbReference type="PANTHER" id="PTHR13767:SF2">
    <property type="entry name" value="PSEUDOURIDYLATE SYNTHASE TRUB1"/>
    <property type="match status" value="1"/>
</dbReference>
<dbReference type="PANTHER" id="PTHR13767">
    <property type="entry name" value="TRNA-PSEUDOURIDINE SYNTHASE"/>
    <property type="match status" value="1"/>
</dbReference>
<keyword evidence="3 5" id="KW-0819">tRNA processing</keyword>
<dbReference type="GO" id="GO:0160148">
    <property type="term" value="F:tRNA pseudouridine(55) synthase activity"/>
    <property type="evidence" value="ECO:0007669"/>
    <property type="project" value="UniProtKB-EC"/>
</dbReference>
<dbReference type="Proteomes" id="UP000469159">
    <property type="component" value="Unassembled WGS sequence"/>
</dbReference>
<comment type="similarity">
    <text evidence="2 5">Belongs to the pseudouridine synthase TruB family. Type 1 subfamily.</text>
</comment>
<dbReference type="NCBIfam" id="TIGR00431">
    <property type="entry name" value="TruB"/>
    <property type="match status" value="1"/>
</dbReference>
<feature type="domain" description="tRNA pseudouridylate synthase B C-terminal" evidence="8">
    <location>
        <begin position="254"/>
        <end position="312"/>
    </location>
</feature>
<reference evidence="9 10" key="1">
    <citation type="submission" date="2019-12" db="EMBL/GenBank/DDBJ databases">
        <title>Genomic-based taxomic classification of the family Erythrobacteraceae.</title>
        <authorList>
            <person name="Xu L."/>
        </authorList>
    </citation>
    <scope>NUCLEOTIDE SEQUENCE [LARGE SCALE GENOMIC DNA]</scope>
    <source>
        <strain evidence="9 10">MCCC 1K02066</strain>
    </source>
</reference>
<dbReference type="EC" id="5.4.99.25" evidence="5"/>
<dbReference type="Pfam" id="PF16198">
    <property type="entry name" value="TruB_C_2"/>
    <property type="match status" value="1"/>
</dbReference>
<dbReference type="HAMAP" id="MF_01080">
    <property type="entry name" value="TruB_bact"/>
    <property type="match status" value="1"/>
</dbReference>
<evidence type="ECO:0000256" key="4">
    <source>
        <dbReference type="ARBA" id="ARBA00023235"/>
    </source>
</evidence>
<dbReference type="Gene3D" id="3.30.2350.10">
    <property type="entry name" value="Pseudouridine synthase"/>
    <property type="match status" value="1"/>
</dbReference>
<comment type="caution">
    <text evidence="9">The sequence shown here is derived from an EMBL/GenBank/DDBJ whole genome shotgun (WGS) entry which is preliminary data.</text>
</comment>
<organism evidence="9 10">
    <name type="scientific">Croceibacterium soli</name>
    <dbReference type="NCBI Taxonomy" id="1739690"/>
    <lineage>
        <taxon>Bacteria</taxon>
        <taxon>Pseudomonadati</taxon>
        <taxon>Pseudomonadota</taxon>
        <taxon>Alphaproteobacteria</taxon>
        <taxon>Sphingomonadales</taxon>
        <taxon>Erythrobacteraceae</taxon>
        <taxon>Croceibacterium</taxon>
    </lineage>
</organism>
<dbReference type="InterPro" id="IPR002501">
    <property type="entry name" value="PsdUridine_synth_N"/>
</dbReference>
<evidence type="ECO:0000256" key="6">
    <source>
        <dbReference type="SAM" id="MobiDB-lite"/>
    </source>
</evidence>
<feature type="region of interest" description="Disordered" evidence="6">
    <location>
        <begin position="166"/>
        <end position="215"/>
    </location>
</feature>